<proteinExistence type="inferred from homology"/>
<sequence length="196" mass="22752">MSINKNMLYTSFLYLFLLNRTLLFSLNNVVTIFLYTMILMFILIIYVKTNKEQSLNHSGTSLKKLVTLIVIGLILSFFTQIFIIFLTTYFFPNLILVNNRPVNLSWSFIMITIFFNPIIEELVFRFSFVNWIGQKLPIWVGIVISSLIFMLMHINGNLFIYFCLGIIFSGLYKISGTIMTPIMVHILLNGIILFAT</sequence>
<keyword evidence="5" id="KW-1185">Reference proteome</keyword>
<reference evidence="4" key="2">
    <citation type="submission" date="2022-08" db="EMBL/GenBank/DDBJ databases">
        <authorList>
            <person name="Poehlein A."/>
            <person name="Guzman J."/>
            <person name="Daniel R."/>
            <person name="Vilcinskas A."/>
        </authorList>
    </citation>
    <scope>NUCLEOTIDE SEQUENCE</scope>
    <source>
        <strain evidence="4">G314FT</strain>
    </source>
</reference>
<dbReference type="Proteomes" id="UP001058273">
    <property type="component" value="Chromosome"/>
</dbReference>
<keyword evidence="2" id="KW-1133">Transmembrane helix</keyword>
<comment type="similarity">
    <text evidence="1">Belongs to the UPF0177 family.</text>
</comment>
<dbReference type="PANTHER" id="PTHR36435:SF1">
    <property type="entry name" value="CAAX AMINO TERMINAL PROTEASE FAMILY PROTEIN"/>
    <property type="match status" value="1"/>
</dbReference>
<name>A0ABY5NYQ7_9ENTE</name>
<feature type="transmembrane region" description="Helical" evidence="2">
    <location>
        <begin position="104"/>
        <end position="124"/>
    </location>
</feature>
<dbReference type="InterPro" id="IPR052710">
    <property type="entry name" value="CAAX_protease"/>
</dbReference>
<accession>A0ABY5NYQ7</accession>
<evidence type="ECO:0000256" key="1">
    <source>
        <dbReference type="ARBA" id="ARBA00009067"/>
    </source>
</evidence>
<feature type="transmembrane region" description="Helical" evidence="2">
    <location>
        <begin position="29"/>
        <end position="47"/>
    </location>
</feature>
<feature type="transmembrane region" description="Helical" evidence="2">
    <location>
        <begin position="136"/>
        <end position="168"/>
    </location>
</feature>
<dbReference type="EMBL" id="CP102451">
    <property type="protein sequence ID" value="UUV98795.1"/>
    <property type="molecule type" value="Genomic_DNA"/>
</dbReference>
<feature type="transmembrane region" description="Helical" evidence="2">
    <location>
        <begin position="7"/>
        <end position="23"/>
    </location>
</feature>
<evidence type="ECO:0000259" key="3">
    <source>
        <dbReference type="Pfam" id="PF02517"/>
    </source>
</evidence>
<gene>
    <name evidence="4" type="ORF">G314FT_09490</name>
</gene>
<keyword evidence="2" id="KW-0472">Membrane</keyword>
<evidence type="ECO:0000313" key="5">
    <source>
        <dbReference type="Proteomes" id="UP001058273"/>
    </source>
</evidence>
<dbReference type="Pfam" id="PF02517">
    <property type="entry name" value="Rce1-like"/>
    <property type="match status" value="1"/>
</dbReference>
<organism evidence="4 5">
    <name type="scientific">Vagococcus luciliae</name>
    <dbReference type="NCBI Taxonomy" id="2920380"/>
    <lineage>
        <taxon>Bacteria</taxon>
        <taxon>Bacillati</taxon>
        <taxon>Bacillota</taxon>
        <taxon>Bacilli</taxon>
        <taxon>Lactobacillales</taxon>
        <taxon>Enterococcaceae</taxon>
        <taxon>Vagococcus</taxon>
    </lineage>
</organism>
<dbReference type="PANTHER" id="PTHR36435">
    <property type="entry name" value="SLR1288 PROTEIN"/>
    <property type="match status" value="1"/>
</dbReference>
<dbReference type="InterPro" id="IPR003675">
    <property type="entry name" value="Rce1/LyrA-like_dom"/>
</dbReference>
<reference evidence="4" key="1">
    <citation type="submission" date="2022-08" db="EMBL/GenBank/DDBJ databases">
        <title>Genome sequence of Vagococcus luciliae DSM 112651.</title>
        <authorList>
            <person name="Juan G."/>
            <person name="Anja P."/>
            <person name="Rolf D."/>
            <person name="Kampfer P."/>
            <person name="Vilcinskas A."/>
        </authorList>
    </citation>
    <scope>NUCLEOTIDE SEQUENCE</scope>
    <source>
        <strain evidence="4">G314FT</strain>
    </source>
</reference>
<evidence type="ECO:0000313" key="4">
    <source>
        <dbReference type="EMBL" id="UUV98795.1"/>
    </source>
</evidence>
<feature type="transmembrane region" description="Helical" evidence="2">
    <location>
        <begin position="174"/>
        <end position="195"/>
    </location>
</feature>
<keyword evidence="2" id="KW-0812">Transmembrane</keyword>
<protein>
    <recommendedName>
        <fullName evidence="3">CAAX prenyl protease 2/Lysostaphin resistance protein A-like domain-containing protein</fullName>
    </recommendedName>
</protein>
<evidence type="ECO:0000256" key="2">
    <source>
        <dbReference type="SAM" id="Phobius"/>
    </source>
</evidence>
<feature type="transmembrane region" description="Helical" evidence="2">
    <location>
        <begin position="68"/>
        <end position="92"/>
    </location>
</feature>
<feature type="domain" description="CAAX prenyl protease 2/Lysostaphin resistance protein A-like" evidence="3">
    <location>
        <begin position="105"/>
        <end position="190"/>
    </location>
</feature>